<dbReference type="PANTHER" id="PTHR45694">
    <property type="entry name" value="GLUTAREDOXIN 2"/>
    <property type="match status" value="1"/>
</dbReference>
<dbReference type="InterPro" id="IPR014025">
    <property type="entry name" value="Glutaredoxin_subgr"/>
</dbReference>
<evidence type="ECO:0000256" key="2">
    <source>
        <dbReference type="ARBA" id="ARBA00023284"/>
    </source>
</evidence>
<organism evidence="6 7">
    <name type="scientific">Candida boidinii</name>
    <name type="common">Yeast</name>
    <dbReference type="NCBI Taxonomy" id="5477"/>
    <lineage>
        <taxon>Eukaryota</taxon>
        <taxon>Fungi</taxon>
        <taxon>Dikarya</taxon>
        <taxon>Ascomycota</taxon>
        <taxon>Saccharomycotina</taxon>
        <taxon>Pichiomycetes</taxon>
        <taxon>Pichiales</taxon>
        <taxon>Pichiaceae</taxon>
        <taxon>Ogataea</taxon>
        <taxon>Ogataea/Candida clade</taxon>
    </lineage>
</organism>
<dbReference type="InterPro" id="IPR011899">
    <property type="entry name" value="Glutaredoxin_euk/vir"/>
</dbReference>
<comment type="catalytic activity">
    <reaction evidence="3">
        <text>1-chloro-2,4-dinitrobenzene + glutathione = 2,4-dinitrophenyl-S-glutathione + chloride + H(+)</text>
        <dbReference type="Rhea" id="RHEA:51220"/>
        <dbReference type="ChEBI" id="CHEBI:15378"/>
        <dbReference type="ChEBI" id="CHEBI:17996"/>
        <dbReference type="ChEBI" id="CHEBI:34718"/>
        <dbReference type="ChEBI" id="CHEBI:57925"/>
        <dbReference type="ChEBI" id="CHEBI:133977"/>
        <dbReference type="EC" id="2.5.1.18"/>
    </reaction>
</comment>
<dbReference type="PROSITE" id="PS51354">
    <property type="entry name" value="GLUTAREDOXIN_2"/>
    <property type="match status" value="1"/>
</dbReference>
<evidence type="ECO:0000259" key="5">
    <source>
        <dbReference type="Pfam" id="PF00462"/>
    </source>
</evidence>
<reference evidence="6" key="1">
    <citation type="submission" date="2023-04" db="EMBL/GenBank/DDBJ databases">
        <title>Candida boidinii NBRC 10035.</title>
        <authorList>
            <person name="Ichikawa N."/>
            <person name="Sato H."/>
            <person name="Tonouchi N."/>
        </authorList>
    </citation>
    <scope>NUCLEOTIDE SEQUENCE</scope>
    <source>
        <strain evidence="6">NBRC 10035</strain>
    </source>
</reference>
<protein>
    <submittedName>
        <fullName evidence="6">Unnamed protein product</fullName>
    </submittedName>
</protein>
<dbReference type="EMBL" id="BSXN01000629">
    <property type="protein sequence ID" value="GME69281.1"/>
    <property type="molecule type" value="Genomic_DNA"/>
</dbReference>
<keyword evidence="7" id="KW-1185">Reference proteome</keyword>
<dbReference type="GO" id="GO:0004602">
    <property type="term" value="F:glutathione peroxidase activity"/>
    <property type="evidence" value="ECO:0007669"/>
    <property type="project" value="UniProtKB-EC"/>
</dbReference>
<dbReference type="FunFam" id="3.40.30.10:FF:000026">
    <property type="entry name" value="Glutaredoxin 2"/>
    <property type="match status" value="1"/>
</dbReference>
<dbReference type="Proteomes" id="UP001165120">
    <property type="component" value="Unassembled WGS sequence"/>
</dbReference>
<dbReference type="GO" id="GO:0034599">
    <property type="term" value="P:cellular response to oxidative stress"/>
    <property type="evidence" value="ECO:0007669"/>
    <property type="project" value="TreeGrafter"/>
</dbReference>
<accession>A0A9W6SXL4</accession>
<feature type="domain" description="Glutaredoxin" evidence="5">
    <location>
        <begin position="18"/>
        <end position="80"/>
    </location>
</feature>
<dbReference type="GO" id="GO:0005634">
    <property type="term" value="C:nucleus"/>
    <property type="evidence" value="ECO:0007669"/>
    <property type="project" value="TreeGrafter"/>
</dbReference>
<dbReference type="GO" id="GO:0004364">
    <property type="term" value="F:glutathione transferase activity"/>
    <property type="evidence" value="ECO:0007669"/>
    <property type="project" value="UniProtKB-EC"/>
</dbReference>
<dbReference type="PRINTS" id="PR00160">
    <property type="entry name" value="GLUTAREDOXIN"/>
</dbReference>
<evidence type="ECO:0000313" key="7">
    <source>
        <dbReference type="Proteomes" id="UP001165120"/>
    </source>
</evidence>
<gene>
    <name evidence="6" type="ORF">Cboi02_000219900</name>
</gene>
<proteinExistence type="predicted"/>
<dbReference type="NCBIfam" id="TIGR02180">
    <property type="entry name" value="GRX_euk"/>
    <property type="match status" value="1"/>
</dbReference>
<evidence type="ECO:0000256" key="1">
    <source>
        <dbReference type="ARBA" id="ARBA00000217"/>
    </source>
</evidence>
<dbReference type="SUPFAM" id="SSF52833">
    <property type="entry name" value="Thioredoxin-like"/>
    <property type="match status" value="1"/>
</dbReference>
<dbReference type="PANTHER" id="PTHR45694:SF18">
    <property type="entry name" value="GLUTAREDOXIN-1-RELATED"/>
    <property type="match status" value="1"/>
</dbReference>
<dbReference type="GO" id="GO:0015038">
    <property type="term" value="F:glutathione disulfide oxidoreductase activity"/>
    <property type="evidence" value="ECO:0007669"/>
    <property type="project" value="TreeGrafter"/>
</dbReference>
<evidence type="ECO:0000313" key="6">
    <source>
        <dbReference type="EMBL" id="GME69281.1"/>
    </source>
</evidence>
<dbReference type="Gene3D" id="3.40.30.10">
    <property type="entry name" value="Glutaredoxin"/>
    <property type="match status" value="1"/>
</dbReference>
<dbReference type="AlphaFoldDB" id="A0A9W6SXL4"/>
<evidence type="ECO:0000256" key="4">
    <source>
        <dbReference type="ARBA" id="ARBA00047960"/>
    </source>
</evidence>
<comment type="catalytic activity">
    <reaction evidence="4">
        <text>RX + glutathione = an S-substituted glutathione + a halide anion + H(+)</text>
        <dbReference type="Rhea" id="RHEA:16437"/>
        <dbReference type="ChEBI" id="CHEBI:15378"/>
        <dbReference type="ChEBI" id="CHEBI:16042"/>
        <dbReference type="ChEBI" id="CHEBI:17792"/>
        <dbReference type="ChEBI" id="CHEBI:57925"/>
        <dbReference type="ChEBI" id="CHEBI:90779"/>
        <dbReference type="EC" id="2.5.1.18"/>
    </reaction>
</comment>
<dbReference type="Pfam" id="PF00462">
    <property type="entry name" value="Glutaredoxin"/>
    <property type="match status" value="1"/>
</dbReference>
<name>A0A9W6SXL4_CANBO</name>
<dbReference type="InterPro" id="IPR036249">
    <property type="entry name" value="Thioredoxin-like_sf"/>
</dbReference>
<sequence length="104" mass="11155">MSKAQIERVEKLIASKPVFVASKSYCPYCAASKRTLAELDADAYVLELDTLEDGDEIQSALLSITGQRTVPNIFIGGKHIGGNSDLQALKSKGELKKAISSAKI</sequence>
<evidence type="ECO:0000256" key="3">
    <source>
        <dbReference type="ARBA" id="ARBA00035808"/>
    </source>
</evidence>
<dbReference type="GO" id="GO:0005737">
    <property type="term" value="C:cytoplasm"/>
    <property type="evidence" value="ECO:0007669"/>
    <property type="project" value="TreeGrafter"/>
</dbReference>
<keyword evidence="2" id="KW-0676">Redox-active center</keyword>
<dbReference type="InterPro" id="IPR002109">
    <property type="entry name" value="Glutaredoxin"/>
</dbReference>
<comment type="catalytic activity">
    <reaction evidence="1">
        <text>2 glutathione + H2O2 = glutathione disulfide + 2 H2O</text>
        <dbReference type="Rhea" id="RHEA:16833"/>
        <dbReference type="ChEBI" id="CHEBI:15377"/>
        <dbReference type="ChEBI" id="CHEBI:16240"/>
        <dbReference type="ChEBI" id="CHEBI:57925"/>
        <dbReference type="ChEBI" id="CHEBI:58297"/>
        <dbReference type="EC" id="1.11.1.9"/>
    </reaction>
</comment>
<comment type="caution">
    <text evidence="6">The sequence shown here is derived from an EMBL/GenBank/DDBJ whole genome shotgun (WGS) entry which is preliminary data.</text>
</comment>
<dbReference type="CDD" id="cd03419">
    <property type="entry name" value="GRX_GRXh_1_2_like"/>
    <property type="match status" value="1"/>
</dbReference>